<comment type="catalytic activity">
    <reaction evidence="9 10 12">
        <text>L-threonyl-[protein] + FAD = FMN-L-threonyl-[protein] + AMP + H(+)</text>
        <dbReference type="Rhea" id="RHEA:36847"/>
        <dbReference type="Rhea" id="RHEA-COMP:11060"/>
        <dbReference type="Rhea" id="RHEA-COMP:11061"/>
        <dbReference type="ChEBI" id="CHEBI:15378"/>
        <dbReference type="ChEBI" id="CHEBI:30013"/>
        <dbReference type="ChEBI" id="CHEBI:57692"/>
        <dbReference type="ChEBI" id="CHEBI:74257"/>
        <dbReference type="ChEBI" id="CHEBI:456215"/>
        <dbReference type="EC" id="2.7.1.180"/>
    </reaction>
</comment>
<keyword evidence="3 10" id="KW-0285">Flavoprotein</keyword>
<feature type="binding site" evidence="11">
    <location>
        <position position="291"/>
    </location>
    <ligand>
        <name>Mg(2+)</name>
        <dbReference type="ChEBI" id="CHEBI:18420"/>
    </ligand>
</feature>
<name>A0A2T0B2L1_9CLOT</name>
<dbReference type="InterPro" id="IPR024932">
    <property type="entry name" value="ApbE"/>
</dbReference>
<keyword evidence="7 10" id="KW-0460">Magnesium</keyword>
<comment type="cofactor">
    <cofactor evidence="11">
        <name>Mg(2+)</name>
        <dbReference type="ChEBI" id="CHEBI:18420"/>
    </cofactor>
    <cofactor evidence="11">
        <name>Mn(2+)</name>
        <dbReference type="ChEBI" id="CHEBI:29035"/>
    </cofactor>
    <text evidence="11">Magnesium. Can also use manganese.</text>
</comment>
<accession>A0A2T0B2L1</accession>
<comment type="subcellular location">
    <subcellularLocation>
        <location evidence="12">Cell inner membrane</location>
        <topology evidence="12">Lipid-anchor</topology>
        <orientation evidence="12">Periplasmic side</orientation>
    </subcellularLocation>
</comment>
<comment type="similarity">
    <text evidence="10 12">Belongs to the ApbE family.</text>
</comment>
<dbReference type="PROSITE" id="PS51257">
    <property type="entry name" value="PROKAR_LIPOPROTEIN"/>
    <property type="match status" value="1"/>
</dbReference>
<dbReference type="GO" id="GO:0016740">
    <property type="term" value="F:transferase activity"/>
    <property type="evidence" value="ECO:0007669"/>
    <property type="project" value="UniProtKB-UniRule"/>
</dbReference>
<dbReference type="PIRSF" id="PIRSF006268">
    <property type="entry name" value="ApbE"/>
    <property type="match status" value="1"/>
</dbReference>
<feature type="binding site" evidence="11">
    <location>
        <position position="287"/>
    </location>
    <ligand>
        <name>Mg(2+)</name>
        <dbReference type="ChEBI" id="CHEBI:18420"/>
    </ligand>
</feature>
<evidence type="ECO:0000256" key="7">
    <source>
        <dbReference type="ARBA" id="ARBA00022842"/>
    </source>
</evidence>
<feature type="binding site" evidence="11">
    <location>
        <position position="173"/>
    </location>
    <ligand>
        <name>Mg(2+)</name>
        <dbReference type="ChEBI" id="CHEBI:18420"/>
    </ligand>
</feature>
<dbReference type="EC" id="2.7.1.180" evidence="1 10"/>
<dbReference type="Pfam" id="PF02424">
    <property type="entry name" value="ApbE"/>
    <property type="match status" value="1"/>
</dbReference>
<evidence type="ECO:0000256" key="3">
    <source>
        <dbReference type="ARBA" id="ARBA00022630"/>
    </source>
</evidence>
<dbReference type="GO" id="GO:0005886">
    <property type="term" value="C:plasma membrane"/>
    <property type="evidence" value="ECO:0007669"/>
    <property type="project" value="UniProtKB-SubCell"/>
</dbReference>
<evidence type="ECO:0000256" key="1">
    <source>
        <dbReference type="ARBA" id="ARBA00011955"/>
    </source>
</evidence>
<dbReference type="AlphaFoldDB" id="A0A2T0B2L1"/>
<dbReference type="Gene3D" id="3.10.520.10">
    <property type="entry name" value="ApbE-like domains"/>
    <property type="match status" value="1"/>
</dbReference>
<keyword evidence="14" id="KW-1185">Reference proteome</keyword>
<keyword evidence="12" id="KW-1003">Cell membrane</keyword>
<dbReference type="PANTHER" id="PTHR30040">
    <property type="entry name" value="THIAMINE BIOSYNTHESIS LIPOPROTEIN APBE"/>
    <property type="match status" value="1"/>
</dbReference>
<dbReference type="SUPFAM" id="SSF143631">
    <property type="entry name" value="ApbE-like"/>
    <property type="match status" value="1"/>
</dbReference>
<sequence length="345" mass="37938">MKKKFTLLFTIIFVSSILFSSCAKKEEPSVTKENYLLGTIVQLTVYGKNAEAASNKAMDVISDLDDKMSPSKDTSEVSKINKNAGKAFVKVSDDTFTVIKKALEYSSLSNGAFDITVGPLVNLWGIGTDKARVPSPQEIKDKLSLVNYKDVILDENNRSVKLRKPNEAIDLGGIAKGYTADRVKEVLVNEGIKTAFINLGGNIVTLGNKPDGSLWNIGVQDPLQTRGEYFGIVKVSHKSIVSSGNYERYFMKNGKRYHHILDTKTGYPSDNGIIATTIISDKSIDGDALSTTAFVLGLDKGMKLIESLKGVEAIFITKDKKVYTTSGLKDNFKITNQEYIYEKGR</sequence>
<dbReference type="PANTHER" id="PTHR30040:SF2">
    <property type="entry name" value="FAD:PROTEIN FMN TRANSFERASE"/>
    <property type="match status" value="1"/>
</dbReference>
<comment type="function">
    <text evidence="12">Flavin transferase that catalyzes the transfer of the FMN moiety of FAD and its covalent binding to the hydroxyl group of a threonine residue in a target flavoprotein.</text>
</comment>
<evidence type="ECO:0000256" key="2">
    <source>
        <dbReference type="ARBA" id="ARBA00016337"/>
    </source>
</evidence>
<evidence type="ECO:0000256" key="9">
    <source>
        <dbReference type="ARBA" id="ARBA00048540"/>
    </source>
</evidence>
<keyword evidence="12" id="KW-0732">Signal</keyword>
<protein>
    <recommendedName>
        <fullName evidence="2 10">FAD:protein FMN transferase</fullName>
        <ecNumber evidence="1 10">2.7.1.180</ecNumber>
    </recommendedName>
    <alternativeName>
        <fullName evidence="8 10">Flavin transferase</fullName>
    </alternativeName>
</protein>
<proteinExistence type="inferred from homology"/>
<keyword evidence="4 10" id="KW-0808">Transferase</keyword>
<evidence type="ECO:0000256" key="11">
    <source>
        <dbReference type="PIRSR" id="PIRSR006268-2"/>
    </source>
</evidence>
<evidence type="ECO:0000313" key="13">
    <source>
        <dbReference type="EMBL" id="PRR78129.1"/>
    </source>
</evidence>
<reference evidence="13 14" key="1">
    <citation type="submission" date="2018-03" db="EMBL/GenBank/DDBJ databases">
        <title>Genome sequence of Clostridium liquoris DSM 100320.</title>
        <authorList>
            <person name="Poehlein A."/>
            <person name="Daniel R."/>
        </authorList>
    </citation>
    <scope>NUCLEOTIDE SEQUENCE [LARGE SCALE GENOMIC DNA]</scope>
    <source>
        <strain evidence="13 14">DSM 100320</strain>
    </source>
</reference>
<organism evidence="13 14">
    <name type="scientific">Clostridium liquoris</name>
    <dbReference type="NCBI Taxonomy" id="1289519"/>
    <lineage>
        <taxon>Bacteria</taxon>
        <taxon>Bacillati</taxon>
        <taxon>Bacillota</taxon>
        <taxon>Clostridia</taxon>
        <taxon>Eubacteriales</taxon>
        <taxon>Clostridiaceae</taxon>
        <taxon>Clostridium</taxon>
    </lineage>
</organism>
<dbReference type="InterPro" id="IPR003374">
    <property type="entry name" value="ApbE-like_sf"/>
</dbReference>
<evidence type="ECO:0000256" key="4">
    <source>
        <dbReference type="ARBA" id="ARBA00022679"/>
    </source>
</evidence>
<dbReference type="Proteomes" id="UP000239706">
    <property type="component" value="Unassembled WGS sequence"/>
</dbReference>
<evidence type="ECO:0000256" key="6">
    <source>
        <dbReference type="ARBA" id="ARBA00022827"/>
    </source>
</evidence>
<dbReference type="RefSeq" id="WP_106063973.1">
    <property type="nucleotide sequence ID" value="NZ_PVXO01000051.1"/>
</dbReference>
<keyword evidence="5 10" id="KW-0479">Metal-binding</keyword>
<gene>
    <name evidence="13" type="primary">apbE</name>
    <name evidence="13" type="ORF">CLLI_18930</name>
</gene>
<evidence type="ECO:0000256" key="12">
    <source>
        <dbReference type="RuleBase" id="RU363002"/>
    </source>
</evidence>
<evidence type="ECO:0000256" key="8">
    <source>
        <dbReference type="ARBA" id="ARBA00031306"/>
    </source>
</evidence>
<comment type="caution">
    <text evidence="13">The sequence shown here is derived from an EMBL/GenBank/DDBJ whole genome shotgun (WGS) entry which is preliminary data.</text>
</comment>
<keyword evidence="6 10" id="KW-0274">FAD</keyword>
<keyword evidence="12" id="KW-0472">Membrane</keyword>
<feature type="signal peptide" evidence="12">
    <location>
        <begin position="1"/>
        <end position="25"/>
    </location>
</feature>
<keyword evidence="12" id="KW-0997">Cell inner membrane</keyword>
<feature type="chain" id="PRO_5015368046" description="FAD:protein FMN transferase" evidence="12">
    <location>
        <begin position="26"/>
        <end position="345"/>
    </location>
</feature>
<evidence type="ECO:0000313" key="14">
    <source>
        <dbReference type="Proteomes" id="UP000239706"/>
    </source>
</evidence>
<evidence type="ECO:0000256" key="10">
    <source>
        <dbReference type="PIRNR" id="PIRNR006268"/>
    </source>
</evidence>
<evidence type="ECO:0000256" key="5">
    <source>
        <dbReference type="ARBA" id="ARBA00022723"/>
    </source>
</evidence>
<dbReference type="GO" id="GO:0046872">
    <property type="term" value="F:metal ion binding"/>
    <property type="evidence" value="ECO:0007669"/>
    <property type="project" value="UniProtKB-UniRule"/>
</dbReference>
<dbReference type="OrthoDB" id="9778595at2"/>
<dbReference type="EMBL" id="PVXO01000051">
    <property type="protein sequence ID" value="PRR78129.1"/>
    <property type="molecule type" value="Genomic_DNA"/>
</dbReference>
<keyword evidence="12 13" id="KW-0449">Lipoprotein</keyword>